<sequence>MFFFICFVLFLLLSTLCCWNPGL</sequence>
<accession>A0A2P2MX70</accession>
<dbReference type="AlphaFoldDB" id="A0A2P2MX70"/>
<proteinExistence type="predicted"/>
<dbReference type="EMBL" id="GGEC01054336">
    <property type="protein sequence ID" value="MBX34820.1"/>
    <property type="molecule type" value="Transcribed_RNA"/>
</dbReference>
<name>A0A2P2MX70_RHIMU</name>
<reference evidence="1" key="1">
    <citation type="submission" date="2018-02" db="EMBL/GenBank/DDBJ databases">
        <title>Rhizophora mucronata_Transcriptome.</title>
        <authorList>
            <person name="Meera S.P."/>
            <person name="Sreeshan A."/>
            <person name="Augustine A."/>
        </authorList>
    </citation>
    <scope>NUCLEOTIDE SEQUENCE</scope>
    <source>
        <tissue evidence="1">Leaf</tissue>
    </source>
</reference>
<organism evidence="1">
    <name type="scientific">Rhizophora mucronata</name>
    <name type="common">Asiatic mangrove</name>
    <dbReference type="NCBI Taxonomy" id="61149"/>
    <lineage>
        <taxon>Eukaryota</taxon>
        <taxon>Viridiplantae</taxon>
        <taxon>Streptophyta</taxon>
        <taxon>Embryophyta</taxon>
        <taxon>Tracheophyta</taxon>
        <taxon>Spermatophyta</taxon>
        <taxon>Magnoliopsida</taxon>
        <taxon>eudicotyledons</taxon>
        <taxon>Gunneridae</taxon>
        <taxon>Pentapetalae</taxon>
        <taxon>rosids</taxon>
        <taxon>fabids</taxon>
        <taxon>Malpighiales</taxon>
        <taxon>Rhizophoraceae</taxon>
        <taxon>Rhizophora</taxon>
    </lineage>
</organism>
<protein>
    <submittedName>
        <fullName evidence="1">Uncharacterized protein</fullName>
    </submittedName>
</protein>
<evidence type="ECO:0000313" key="1">
    <source>
        <dbReference type="EMBL" id="MBX34820.1"/>
    </source>
</evidence>